<reference evidence="3" key="1">
    <citation type="submission" date="2016-12" db="EMBL/GenBank/DDBJ databases">
        <authorList>
            <person name="Rodrigo-Torres L."/>
            <person name="Arahal R.D."/>
            <person name="Lucena T."/>
        </authorList>
    </citation>
    <scope>NUCLEOTIDE SEQUENCE [LARGE SCALE GENOMIC DNA]</scope>
</reference>
<evidence type="ECO:0000256" key="1">
    <source>
        <dbReference type="SAM" id="Coils"/>
    </source>
</evidence>
<dbReference type="EMBL" id="FRFG01000023">
    <property type="protein sequence ID" value="SHO56298.1"/>
    <property type="molecule type" value="Genomic_DNA"/>
</dbReference>
<name>A0A1M7YUQ2_9VIBR</name>
<dbReference type="STRING" id="1117707.VQ7734_02067"/>
<gene>
    <name evidence="2" type="ORF">VQ7734_02067</name>
</gene>
<keyword evidence="3" id="KW-1185">Reference proteome</keyword>
<proteinExistence type="predicted"/>
<evidence type="ECO:0000313" key="2">
    <source>
        <dbReference type="EMBL" id="SHO56298.1"/>
    </source>
</evidence>
<feature type="coiled-coil region" evidence="1">
    <location>
        <begin position="78"/>
        <end position="105"/>
    </location>
</feature>
<dbReference type="Proteomes" id="UP000184600">
    <property type="component" value="Unassembled WGS sequence"/>
</dbReference>
<evidence type="ECO:0000313" key="3">
    <source>
        <dbReference type="Proteomes" id="UP000184600"/>
    </source>
</evidence>
<protein>
    <submittedName>
        <fullName evidence="2">Uncharacterized protein</fullName>
    </submittedName>
</protein>
<sequence>MTQRLCKLNRRDFRFSPDKIYQLVKEPKFFCTSCARSANHQSLLCKPAALPAMSDIKSKTEGGEGKNIDFSSLKPKKIRKAHKRYKKAAKKLKKLEKKQKRLLKRARKIYASIKGFENISLAESEHLHRKQIH</sequence>
<accession>A0A1M7YUQ2</accession>
<organism evidence="2 3">
    <name type="scientific">Vibrio quintilis</name>
    <dbReference type="NCBI Taxonomy" id="1117707"/>
    <lineage>
        <taxon>Bacteria</taxon>
        <taxon>Pseudomonadati</taxon>
        <taxon>Pseudomonadota</taxon>
        <taxon>Gammaproteobacteria</taxon>
        <taxon>Vibrionales</taxon>
        <taxon>Vibrionaceae</taxon>
        <taxon>Vibrio</taxon>
    </lineage>
</organism>
<keyword evidence="1" id="KW-0175">Coiled coil</keyword>
<dbReference type="AlphaFoldDB" id="A0A1M7YUQ2"/>